<dbReference type="GO" id="GO:0005634">
    <property type="term" value="C:nucleus"/>
    <property type="evidence" value="ECO:0007669"/>
    <property type="project" value="TreeGrafter"/>
</dbReference>
<dbReference type="GO" id="GO:0003676">
    <property type="term" value="F:nucleic acid binding"/>
    <property type="evidence" value="ECO:0007669"/>
    <property type="project" value="InterPro"/>
</dbReference>
<reference evidence="4 5" key="1">
    <citation type="submission" date="2023-12" db="EMBL/GenBank/DDBJ databases">
        <title>A high-quality genome assembly for Dillenia turbinata (Dilleniales).</title>
        <authorList>
            <person name="Chanderbali A."/>
        </authorList>
    </citation>
    <scope>NUCLEOTIDE SEQUENCE [LARGE SCALE GENOMIC DNA]</scope>
    <source>
        <strain evidence="4">LSX21</strain>
        <tissue evidence="4">Leaf</tissue>
    </source>
</reference>
<dbReference type="Gene3D" id="3.30.420.10">
    <property type="entry name" value="Ribonuclease H-like superfamily/Ribonuclease H"/>
    <property type="match status" value="1"/>
</dbReference>
<keyword evidence="1" id="KW-0540">Nuclease</keyword>
<protein>
    <recommendedName>
        <fullName evidence="3">3'-5' exonuclease domain-containing protein</fullName>
    </recommendedName>
</protein>
<dbReference type="SUPFAM" id="SSF53098">
    <property type="entry name" value="Ribonuclease H-like"/>
    <property type="match status" value="1"/>
</dbReference>
<dbReference type="Pfam" id="PF01612">
    <property type="entry name" value="DNA_pol_A_exo1"/>
    <property type="match status" value="1"/>
</dbReference>
<dbReference type="GO" id="GO:0008408">
    <property type="term" value="F:3'-5' exonuclease activity"/>
    <property type="evidence" value="ECO:0007669"/>
    <property type="project" value="InterPro"/>
</dbReference>
<dbReference type="GO" id="GO:0006139">
    <property type="term" value="P:nucleobase-containing compound metabolic process"/>
    <property type="evidence" value="ECO:0007669"/>
    <property type="project" value="InterPro"/>
</dbReference>
<evidence type="ECO:0000256" key="2">
    <source>
        <dbReference type="ARBA" id="ARBA00022801"/>
    </source>
</evidence>
<evidence type="ECO:0000259" key="3">
    <source>
        <dbReference type="Pfam" id="PF01612"/>
    </source>
</evidence>
<proteinExistence type="predicted"/>
<dbReference type="InterPro" id="IPR012337">
    <property type="entry name" value="RNaseH-like_sf"/>
</dbReference>
<dbReference type="InterPro" id="IPR036397">
    <property type="entry name" value="RNaseH_sf"/>
</dbReference>
<dbReference type="PANTHER" id="PTHR13620:SF121">
    <property type="entry name" value="EMB|CAB82946.1-RELATED"/>
    <property type="match status" value="1"/>
</dbReference>
<evidence type="ECO:0000313" key="4">
    <source>
        <dbReference type="EMBL" id="KAK6916973.1"/>
    </source>
</evidence>
<comment type="caution">
    <text evidence="4">The sequence shown here is derived from an EMBL/GenBank/DDBJ whole genome shotgun (WGS) entry which is preliminary data.</text>
</comment>
<organism evidence="4 5">
    <name type="scientific">Dillenia turbinata</name>
    <dbReference type="NCBI Taxonomy" id="194707"/>
    <lineage>
        <taxon>Eukaryota</taxon>
        <taxon>Viridiplantae</taxon>
        <taxon>Streptophyta</taxon>
        <taxon>Embryophyta</taxon>
        <taxon>Tracheophyta</taxon>
        <taxon>Spermatophyta</taxon>
        <taxon>Magnoliopsida</taxon>
        <taxon>eudicotyledons</taxon>
        <taxon>Gunneridae</taxon>
        <taxon>Pentapetalae</taxon>
        <taxon>Dilleniales</taxon>
        <taxon>Dilleniaceae</taxon>
        <taxon>Dillenia</taxon>
    </lineage>
</organism>
<keyword evidence="2" id="KW-0378">Hydrolase</keyword>
<name>A0AAN8UHN1_9MAGN</name>
<evidence type="ECO:0000313" key="5">
    <source>
        <dbReference type="Proteomes" id="UP001370490"/>
    </source>
</evidence>
<dbReference type="GO" id="GO:0005737">
    <property type="term" value="C:cytoplasm"/>
    <property type="evidence" value="ECO:0007669"/>
    <property type="project" value="TreeGrafter"/>
</dbReference>
<evidence type="ECO:0000256" key="1">
    <source>
        <dbReference type="ARBA" id="ARBA00022722"/>
    </source>
</evidence>
<keyword evidence="5" id="KW-1185">Reference proteome</keyword>
<sequence>MTMSSIGGTSSVKYDFNTSKYLVYYDGEPMETTVTDKAAIVDSSADIRELAIYRWPGRFRRLWLKDFASEAAKLRMKKPKHVCMGNWDARVLNEHQVEYASIDAYASCKLGHKLLVETGIMSS</sequence>
<dbReference type="PANTHER" id="PTHR13620">
    <property type="entry name" value="3-5 EXONUCLEASE"/>
    <property type="match status" value="1"/>
</dbReference>
<dbReference type="EMBL" id="JBAMMX010000023">
    <property type="protein sequence ID" value="KAK6916973.1"/>
    <property type="molecule type" value="Genomic_DNA"/>
</dbReference>
<dbReference type="InterPro" id="IPR002562">
    <property type="entry name" value="3'-5'_exonuclease_dom"/>
</dbReference>
<dbReference type="InterPro" id="IPR051132">
    <property type="entry name" value="3-5_Exonuclease_domain"/>
</dbReference>
<accession>A0AAN8UHN1</accession>
<feature type="domain" description="3'-5' exonuclease" evidence="3">
    <location>
        <begin position="64"/>
        <end position="116"/>
    </location>
</feature>
<gene>
    <name evidence="4" type="ORF">RJ641_017724</name>
</gene>
<dbReference type="AlphaFoldDB" id="A0AAN8UHN1"/>
<dbReference type="Proteomes" id="UP001370490">
    <property type="component" value="Unassembled WGS sequence"/>
</dbReference>